<name>A0A511ZQS5_9BACI</name>
<dbReference type="Proteomes" id="UP000321558">
    <property type="component" value="Unassembled WGS sequence"/>
</dbReference>
<reference evidence="1 2" key="1">
    <citation type="submission" date="2019-07" db="EMBL/GenBank/DDBJ databases">
        <title>Whole genome shotgun sequence of Oceanobacillus sojae NBRC 105379.</title>
        <authorList>
            <person name="Hosoyama A."/>
            <person name="Uohara A."/>
            <person name="Ohji S."/>
            <person name="Ichikawa N."/>
        </authorList>
    </citation>
    <scope>NUCLEOTIDE SEQUENCE [LARGE SCALE GENOMIC DNA]</scope>
    <source>
        <strain evidence="1 2">NBRC 105379</strain>
    </source>
</reference>
<dbReference type="EMBL" id="BJYM01000030">
    <property type="protein sequence ID" value="GEN89800.1"/>
    <property type="molecule type" value="Genomic_DNA"/>
</dbReference>
<gene>
    <name evidence="1" type="ORF">OSO01_45390</name>
</gene>
<evidence type="ECO:0000313" key="2">
    <source>
        <dbReference type="Proteomes" id="UP000321558"/>
    </source>
</evidence>
<keyword evidence="2" id="KW-1185">Reference proteome</keyword>
<proteinExistence type="predicted"/>
<dbReference type="RefSeq" id="WP_186813747.1">
    <property type="nucleotide sequence ID" value="NZ_BJYM01000030.1"/>
</dbReference>
<accession>A0A511ZQS5</accession>
<comment type="caution">
    <text evidence="1">The sequence shown here is derived from an EMBL/GenBank/DDBJ whole genome shotgun (WGS) entry which is preliminary data.</text>
</comment>
<evidence type="ECO:0000313" key="1">
    <source>
        <dbReference type="EMBL" id="GEN89800.1"/>
    </source>
</evidence>
<protein>
    <submittedName>
        <fullName evidence="1">Uncharacterized protein</fullName>
    </submittedName>
</protein>
<sequence>MKQIRLMKWLLEVDLYKTEKFYTKDIEICDCLYCRNFIEASKHFNPAIIEVFTGLGINLSKPSHLSEFGEQEDGLRLILGELSSKWEISRRRILC</sequence>
<organism evidence="1 2">
    <name type="scientific">Oceanobacillus sojae</name>
    <dbReference type="NCBI Taxonomy" id="582851"/>
    <lineage>
        <taxon>Bacteria</taxon>
        <taxon>Bacillati</taxon>
        <taxon>Bacillota</taxon>
        <taxon>Bacilli</taxon>
        <taxon>Bacillales</taxon>
        <taxon>Bacillaceae</taxon>
        <taxon>Oceanobacillus</taxon>
    </lineage>
</organism>
<dbReference type="AlphaFoldDB" id="A0A511ZQS5"/>